<keyword evidence="5" id="KW-1185">Reference proteome</keyword>
<gene>
    <name evidence="2" type="ORF">CBF53_02015</name>
    <name evidence="3" type="ORF">CBF70_02235</name>
</gene>
<proteinExistence type="predicted"/>
<dbReference type="RefSeq" id="WP_094496772.1">
    <property type="nucleotide sequence ID" value="NZ_NGNV01000006.1"/>
</dbReference>
<comment type="caution">
    <text evidence="3">The sequence shown here is derived from an EMBL/GenBank/DDBJ whole genome shotgun (WGS) entry which is preliminary data.</text>
</comment>
<evidence type="ECO:0000313" key="2">
    <source>
        <dbReference type="EMBL" id="OYR88714.1"/>
    </source>
</evidence>
<reference evidence="2 5" key="2">
    <citation type="submission" date="2017-05" db="EMBL/GenBank/DDBJ databases">
        <authorList>
            <person name="Lin X.B."/>
            <person name="Stothard P."/>
            <person name="Tasseva G."/>
            <person name="Walter J."/>
        </authorList>
    </citation>
    <scope>NUCLEOTIDE SEQUENCE [LARGE SCALE GENOMIC DNA]</scope>
    <source>
        <strain evidence="2 5">609u</strain>
    </source>
</reference>
<reference evidence="4 5" key="3">
    <citation type="submission" date="2017-09" db="EMBL/GenBank/DDBJ databases">
        <title>Tripartite evolution among Lactobacillus johnsonii, Lactobacillus taiwanensis, Lactobacillus reuteri and their rodent host.</title>
        <authorList>
            <person name="Wang T."/>
            <person name="Knowles S."/>
            <person name="Cheng C."/>
        </authorList>
    </citation>
    <scope>NUCLEOTIDE SEQUENCE [LARGE SCALE GENOMIC DNA]</scope>
    <source>
        <strain evidence="3 4">609q</strain>
        <strain evidence="2 5">609u</strain>
    </source>
</reference>
<dbReference type="EMBL" id="NGNV01000006">
    <property type="protein sequence ID" value="OYR88714.1"/>
    <property type="molecule type" value="Genomic_DNA"/>
</dbReference>
<keyword evidence="1" id="KW-1133">Transmembrane helix</keyword>
<dbReference type="Proteomes" id="UP000216316">
    <property type="component" value="Unassembled WGS sequence"/>
</dbReference>
<sequence length="305" mass="36003">MNRDIDNKQVYVRTKTCLVWNIIGLLLFFLSFMIIFLPEIVISLITIIKRNVKVYSSKENKYLILPKKVWKEYKRINNIGFWKQYSLISVTNIIHQNYSNNQQIQDISVLDNQTKDRDENKESVSPVRMIKPKRDLKDINIDVTQYLNRATDIKNQKHLKEDNDNRFKLAKTRLADRDSKQAVTNRNKIKLLYSKQQKYDDLQKRIKFENNGEANFGVDFKNRIIFVDRLYESKDFNELSFGDLSDVEIDQQNPSNISFIRKDGSIIQATFTKFPVSKEEKSLDNIMLKNLALKIKDYLSSPITE</sequence>
<name>A0A256LHF3_9LACO</name>
<evidence type="ECO:0000313" key="5">
    <source>
        <dbReference type="Proteomes" id="UP000216316"/>
    </source>
</evidence>
<reference evidence="3 4" key="1">
    <citation type="submission" date="2017-04" db="EMBL/GenBank/DDBJ databases">
        <authorList>
            <person name="Afonso C.L."/>
            <person name="Miller P.J."/>
            <person name="Scott M.A."/>
            <person name="Spackman E."/>
            <person name="Goraichik I."/>
            <person name="Dimitrov K.M."/>
            <person name="Suarez D.L."/>
            <person name="Swayne D.E."/>
        </authorList>
    </citation>
    <scope>NUCLEOTIDE SEQUENCE [LARGE SCALE GENOMIC DNA]</scope>
    <source>
        <strain evidence="3 4">609q</strain>
    </source>
</reference>
<keyword evidence="1" id="KW-0472">Membrane</keyword>
<feature type="transmembrane region" description="Helical" evidence="1">
    <location>
        <begin position="20"/>
        <end position="48"/>
    </location>
</feature>
<protein>
    <submittedName>
        <fullName evidence="3">Uncharacterized protein</fullName>
    </submittedName>
</protein>
<evidence type="ECO:0000313" key="4">
    <source>
        <dbReference type="Proteomes" id="UP000215828"/>
    </source>
</evidence>
<dbReference type="AlphaFoldDB" id="A0A256LHF3"/>
<organism evidence="3 4">
    <name type="scientific">Lactobacillus taiwanensis</name>
    <dbReference type="NCBI Taxonomy" id="508451"/>
    <lineage>
        <taxon>Bacteria</taxon>
        <taxon>Bacillati</taxon>
        <taxon>Bacillota</taxon>
        <taxon>Bacilli</taxon>
        <taxon>Lactobacillales</taxon>
        <taxon>Lactobacillaceae</taxon>
        <taxon>Lactobacillus</taxon>
    </lineage>
</organism>
<dbReference type="EMBL" id="NGNX01000006">
    <property type="protein sequence ID" value="OYR92868.1"/>
    <property type="molecule type" value="Genomic_DNA"/>
</dbReference>
<keyword evidence="1" id="KW-0812">Transmembrane</keyword>
<dbReference type="Proteomes" id="UP000215828">
    <property type="component" value="Unassembled WGS sequence"/>
</dbReference>
<accession>A0A256LHF3</accession>
<evidence type="ECO:0000256" key="1">
    <source>
        <dbReference type="SAM" id="Phobius"/>
    </source>
</evidence>
<evidence type="ECO:0000313" key="3">
    <source>
        <dbReference type="EMBL" id="OYR92868.1"/>
    </source>
</evidence>